<dbReference type="GO" id="GO:0017125">
    <property type="term" value="F:deoxycytidyl transferase activity"/>
    <property type="evidence" value="ECO:0007669"/>
    <property type="project" value="TreeGrafter"/>
</dbReference>
<dbReference type="Gene3D" id="1.20.58.1280">
    <property type="entry name" value="DNA repair protein Rev1, C-terminal domain"/>
    <property type="match status" value="1"/>
</dbReference>
<dbReference type="Pfam" id="PF16727">
    <property type="entry name" value="REV1_C"/>
    <property type="match status" value="1"/>
</dbReference>
<name>A0A0N0NLM7_9EURO</name>
<evidence type="ECO:0000259" key="3">
    <source>
        <dbReference type="Pfam" id="PF16727"/>
    </source>
</evidence>
<feature type="domain" description="DNA repair protein Rev1 C-terminal" evidence="3">
    <location>
        <begin position="233"/>
        <end position="327"/>
    </location>
</feature>
<keyword evidence="1" id="KW-0808">Transferase</keyword>
<dbReference type="RefSeq" id="XP_017999321.1">
    <property type="nucleotide sequence ID" value="XM_018145472.1"/>
</dbReference>
<dbReference type="InterPro" id="IPR038401">
    <property type="entry name" value="Rev1_C_sf"/>
</dbReference>
<dbReference type="PANTHER" id="PTHR45990:SF1">
    <property type="entry name" value="DNA REPAIR PROTEIN REV1"/>
    <property type="match status" value="1"/>
</dbReference>
<dbReference type="EMBL" id="LFJN01000015">
    <property type="protein sequence ID" value="KPI39358.1"/>
    <property type="molecule type" value="Genomic_DNA"/>
</dbReference>
<dbReference type="Pfam" id="PF14377">
    <property type="entry name" value="UBM"/>
    <property type="match status" value="3"/>
</dbReference>
<dbReference type="OrthoDB" id="427711at2759"/>
<dbReference type="InterPro" id="IPR031991">
    <property type="entry name" value="Rev1_C"/>
</dbReference>
<dbReference type="VEuPathDB" id="FungiDB:AB675_5272"/>
<feature type="compositionally biased region" description="Polar residues" evidence="2">
    <location>
        <begin position="34"/>
        <end position="51"/>
    </location>
</feature>
<evidence type="ECO:0000313" key="5">
    <source>
        <dbReference type="Proteomes" id="UP000038010"/>
    </source>
</evidence>
<evidence type="ECO:0000256" key="2">
    <source>
        <dbReference type="SAM" id="MobiDB-lite"/>
    </source>
</evidence>
<protein>
    <recommendedName>
        <fullName evidence="3">DNA repair protein Rev1 C-terminal domain-containing protein</fullName>
    </recommendedName>
</protein>
<dbReference type="GO" id="GO:0003887">
    <property type="term" value="F:DNA-directed DNA polymerase activity"/>
    <property type="evidence" value="ECO:0007669"/>
    <property type="project" value="TreeGrafter"/>
</dbReference>
<gene>
    <name evidence="4" type="ORF">AB675_5272</name>
</gene>
<evidence type="ECO:0000313" key="4">
    <source>
        <dbReference type="EMBL" id="KPI39358.1"/>
    </source>
</evidence>
<dbReference type="GO" id="GO:0005634">
    <property type="term" value="C:nucleus"/>
    <property type="evidence" value="ECO:0007669"/>
    <property type="project" value="TreeGrafter"/>
</dbReference>
<dbReference type="GeneID" id="28737352"/>
<keyword evidence="5" id="KW-1185">Reference proteome</keyword>
<dbReference type="AlphaFoldDB" id="A0A0N0NLM7"/>
<dbReference type="Proteomes" id="UP000038010">
    <property type="component" value="Unassembled WGS sequence"/>
</dbReference>
<feature type="region of interest" description="Disordered" evidence="2">
    <location>
        <begin position="194"/>
        <end position="228"/>
    </location>
</feature>
<evidence type="ECO:0000256" key="1">
    <source>
        <dbReference type="ARBA" id="ARBA00022679"/>
    </source>
</evidence>
<comment type="caution">
    <text evidence="4">The sequence shown here is derived from an EMBL/GenBank/DDBJ whole genome shotgun (WGS) entry which is preliminary data.</text>
</comment>
<dbReference type="GO" id="GO:0042276">
    <property type="term" value="P:error-prone translesion synthesis"/>
    <property type="evidence" value="ECO:0007669"/>
    <property type="project" value="TreeGrafter"/>
</dbReference>
<dbReference type="PANTHER" id="PTHR45990">
    <property type="entry name" value="DNA REPAIR PROTEIN REV1"/>
    <property type="match status" value="1"/>
</dbReference>
<sequence>MPSQVDPAVLAELPADIRAKLAPQKRSIFDNVKRSGSPSAENRSRSASPQVSDAEFVLPSHSQLDPAILAELPEDVRQEVLQQYKQPATRGLPMSPKKPTISGPRKLTTPTKKQKFLAATKKGRSKNSSSSTLTQANFVAARQTSSNGNGSADTEEISESFLAELPADIRQEILDEQRRKRMQAKGGLNLGTIRRRVKPPAPDTTKRGQQTIPLPRQPPRPTFTSRKLSTTKELQDAMVAWVTAFSDEGEVGPYEDDVTALGLYLSRVVTGERDMEKTATVLRWLHQVIDMQEFEKGSPLEVAWEAATKKLESAVQDAVASRGLAPLNLDSG</sequence>
<feature type="region of interest" description="Disordered" evidence="2">
    <location>
        <begin position="79"/>
        <end position="112"/>
    </location>
</feature>
<feature type="region of interest" description="Disordered" evidence="2">
    <location>
        <begin position="23"/>
        <end position="59"/>
    </location>
</feature>
<dbReference type="Gene3D" id="6.10.250.1630">
    <property type="match status" value="2"/>
</dbReference>
<reference evidence="4 5" key="1">
    <citation type="submission" date="2015-06" db="EMBL/GenBank/DDBJ databases">
        <title>Draft genome of the ant-associated black yeast Phialophora attae CBS 131958.</title>
        <authorList>
            <person name="Moreno L.F."/>
            <person name="Stielow B.J."/>
            <person name="de Hoog S."/>
            <person name="Vicente V.A."/>
            <person name="Weiss V.A."/>
            <person name="de Vries M."/>
            <person name="Cruz L.M."/>
            <person name="Souza E.M."/>
        </authorList>
    </citation>
    <scope>NUCLEOTIDE SEQUENCE [LARGE SCALE GENOMIC DNA]</scope>
    <source>
        <strain evidence="4 5">CBS 131958</strain>
    </source>
</reference>
<proteinExistence type="predicted"/>
<accession>A0A0N0NLM7</accession>
<dbReference type="GO" id="GO:0070987">
    <property type="term" value="P:error-free translesion synthesis"/>
    <property type="evidence" value="ECO:0007669"/>
    <property type="project" value="TreeGrafter"/>
</dbReference>
<organism evidence="4 5">
    <name type="scientific">Cyphellophora attinorum</name>
    <dbReference type="NCBI Taxonomy" id="1664694"/>
    <lineage>
        <taxon>Eukaryota</taxon>
        <taxon>Fungi</taxon>
        <taxon>Dikarya</taxon>
        <taxon>Ascomycota</taxon>
        <taxon>Pezizomycotina</taxon>
        <taxon>Eurotiomycetes</taxon>
        <taxon>Chaetothyriomycetidae</taxon>
        <taxon>Chaetothyriales</taxon>
        <taxon>Cyphellophoraceae</taxon>
        <taxon>Cyphellophora</taxon>
    </lineage>
</organism>
<dbReference type="InterPro" id="IPR025527">
    <property type="entry name" value="HUWE1/Rev1_UBM"/>
</dbReference>